<dbReference type="eggNOG" id="KOG1721">
    <property type="taxonomic scope" value="Eukaryota"/>
</dbReference>
<dbReference type="RefSeq" id="XP_014570637.1">
    <property type="nucleotide sequence ID" value="XM_014715151.1"/>
</dbReference>
<keyword evidence="6 12" id="KW-0256">Endoplasmic reticulum</keyword>
<evidence type="ECO:0000256" key="9">
    <source>
        <dbReference type="ARBA" id="ARBA00023121"/>
    </source>
</evidence>
<feature type="compositionally biased region" description="Low complexity" evidence="14">
    <location>
        <begin position="982"/>
        <end position="998"/>
    </location>
</feature>
<dbReference type="CDD" id="cd21672">
    <property type="entry name" value="SMP_Mdm12"/>
    <property type="match status" value="1"/>
</dbReference>
<dbReference type="Pfam" id="PF26544">
    <property type="entry name" value="Mdm12"/>
    <property type="match status" value="2"/>
</dbReference>
<protein>
    <recommendedName>
        <fullName evidence="12">Mitochondrial distribution and morphology protein 12</fullName>
    </recommendedName>
    <alternativeName>
        <fullName evidence="12">Mitochondrial inheritance component MDM12</fullName>
    </alternativeName>
</protein>
<evidence type="ECO:0000256" key="12">
    <source>
        <dbReference type="HAMAP-Rule" id="MF_03104"/>
    </source>
</evidence>
<feature type="compositionally biased region" description="Basic and acidic residues" evidence="14">
    <location>
        <begin position="734"/>
        <end position="745"/>
    </location>
</feature>
<evidence type="ECO:0000313" key="18">
    <source>
        <dbReference type="Proteomes" id="UP000009131"/>
    </source>
</evidence>
<comment type="subunit">
    <text evidence="12">Component of the ER-mitochondria encounter structure (ERMES) or MDM complex, composed of MMM1, MDM10, MDM12 and MDM34. A MMM1 homodimer associates with one molecule of MDM12 on each side in a pairwise head-to-tail manner, and the SMP-LTD domains of MMM1 and MDM12 generate a continuous hydrophobic tunnel for phospholipid trafficking.</text>
</comment>
<keyword evidence="3" id="KW-0479">Metal-binding</keyword>
<dbReference type="InterPro" id="IPR031468">
    <property type="entry name" value="SMP_LBD"/>
</dbReference>
<dbReference type="SMART" id="SM00355">
    <property type="entry name" value="ZnF_C2H2"/>
    <property type="match status" value="3"/>
</dbReference>
<dbReference type="FunFam" id="3.30.160.60:FF:002343">
    <property type="entry name" value="Zinc finger protein 33A"/>
    <property type="match status" value="1"/>
</dbReference>
<feature type="domain" description="C2H2-type" evidence="15">
    <location>
        <begin position="480"/>
        <end position="510"/>
    </location>
</feature>
<feature type="compositionally biased region" description="Low complexity" evidence="14">
    <location>
        <begin position="1047"/>
        <end position="1067"/>
    </location>
</feature>
<keyword evidence="2" id="KW-0813">Transport</keyword>
<evidence type="ECO:0000256" key="3">
    <source>
        <dbReference type="ARBA" id="ARBA00022723"/>
    </source>
</evidence>
<organism evidence="17 18">
    <name type="scientific">Mixia osmundae (strain CBS 9802 / IAM 14324 / JCM 22182 / KY 12970)</name>
    <dbReference type="NCBI Taxonomy" id="764103"/>
    <lineage>
        <taxon>Eukaryota</taxon>
        <taxon>Fungi</taxon>
        <taxon>Dikarya</taxon>
        <taxon>Basidiomycota</taxon>
        <taxon>Pucciniomycotina</taxon>
        <taxon>Mixiomycetes</taxon>
        <taxon>Mixiales</taxon>
        <taxon>Mixiaceae</taxon>
        <taxon>Mixia</taxon>
    </lineage>
</organism>
<feature type="region of interest" description="Disordered" evidence="14">
    <location>
        <begin position="321"/>
        <end position="346"/>
    </location>
</feature>
<dbReference type="PANTHER" id="PTHR28204:SF1">
    <property type="entry name" value="MITOCHONDRIAL DISTRIBUTION AND MORPHOLOGY PROTEIN 12"/>
    <property type="match status" value="1"/>
</dbReference>
<dbReference type="PANTHER" id="PTHR28204">
    <property type="entry name" value="MITOCHONDRIAL DISTRIBUTION AND MORPHOLOGY PROTEIN 12"/>
    <property type="match status" value="1"/>
</dbReference>
<feature type="compositionally biased region" description="Low complexity" evidence="14">
    <location>
        <begin position="1082"/>
        <end position="1100"/>
    </location>
</feature>
<keyword evidence="11 12" id="KW-0472">Membrane</keyword>
<feature type="domain" description="C2H2-type" evidence="15">
    <location>
        <begin position="552"/>
        <end position="579"/>
    </location>
</feature>
<dbReference type="GO" id="GO:0008270">
    <property type="term" value="F:zinc ion binding"/>
    <property type="evidence" value="ECO:0007669"/>
    <property type="project" value="UniProtKB-KW"/>
</dbReference>
<feature type="region of interest" description="Disordered" evidence="14">
    <location>
        <begin position="1042"/>
        <end position="1114"/>
    </location>
</feature>
<keyword evidence="4 13" id="KW-0863">Zinc-finger</keyword>
<feature type="compositionally biased region" description="Polar residues" evidence="14">
    <location>
        <begin position="330"/>
        <end position="346"/>
    </location>
</feature>
<gene>
    <name evidence="17" type="primary">Mo04224</name>
    <name evidence="12" type="synonym">MDM12</name>
    <name evidence="17" type="ORF">E5Q_04224</name>
</gene>
<dbReference type="HAMAP" id="MF_03104">
    <property type="entry name" value="Mdm12"/>
    <property type="match status" value="1"/>
</dbReference>
<keyword evidence="18" id="KW-1185">Reference proteome</keyword>
<dbReference type="STRING" id="764103.G7E3Y6"/>
<comment type="similarity">
    <text evidence="12">Belongs to the MDM12 family.</text>
</comment>
<feature type="domain" description="SMP-LTD" evidence="16">
    <location>
        <begin position="1"/>
        <end position="408"/>
    </location>
</feature>
<comment type="subcellular location">
    <subcellularLocation>
        <location evidence="1">Membrane</location>
    </subcellularLocation>
    <subcellularLocation>
        <location evidence="12">Mitochondrion outer membrane</location>
        <topology evidence="12">Peripheral membrane protein</topology>
        <orientation evidence="12">Cytoplasmic side</orientation>
    </subcellularLocation>
    <subcellularLocation>
        <location evidence="12">Endoplasmic reticulum membrane</location>
        <topology evidence="12">Peripheral membrane protein</topology>
        <orientation evidence="12">Cytoplasmic side</orientation>
    </subcellularLocation>
    <text evidence="12">The ERMES/MDM complex localizes to a few discrete foci (around 10 per single cell), that represent mitochondria-endoplasmic reticulum junctions. These foci are often found next to mtDNA nucleoids.</text>
</comment>
<dbReference type="SUPFAM" id="SSF57667">
    <property type="entry name" value="beta-beta-alpha zinc fingers"/>
    <property type="match status" value="2"/>
</dbReference>
<evidence type="ECO:0000256" key="10">
    <source>
        <dbReference type="ARBA" id="ARBA00023128"/>
    </source>
</evidence>
<dbReference type="InParanoid" id="G7E3Y6"/>
<keyword evidence="9" id="KW-0446">Lipid-binding</keyword>
<feature type="region of interest" description="Disordered" evidence="14">
    <location>
        <begin position="565"/>
        <end position="648"/>
    </location>
</feature>
<evidence type="ECO:0000256" key="2">
    <source>
        <dbReference type="ARBA" id="ARBA00022448"/>
    </source>
</evidence>
<feature type="compositionally biased region" description="Low complexity" evidence="14">
    <location>
        <begin position="637"/>
        <end position="648"/>
    </location>
</feature>
<dbReference type="OrthoDB" id="6155966at2759"/>
<keyword evidence="7" id="KW-0862">Zinc</keyword>
<dbReference type="GO" id="GO:0008289">
    <property type="term" value="F:lipid binding"/>
    <property type="evidence" value="ECO:0007669"/>
    <property type="project" value="UniProtKB-KW"/>
</dbReference>
<dbReference type="PROSITE" id="PS51847">
    <property type="entry name" value="SMP"/>
    <property type="match status" value="1"/>
</dbReference>
<dbReference type="GO" id="GO:0045040">
    <property type="term" value="P:protein insertion into mitochondrial outer membrane"/>
    <property type="evidence" value="ECO:0007669"/>
    <property type="project" value="UniProtKB-UniRule"/>
</dbReference>
<comment type="caution">
    <text evidence="17">The sequence shown here is derived from an EMBL/GenBank/DDBJ whole genome shotgun (WGS) entry which is preliminary data.</text>
</comment>
<dbReference type="Gene3D" id="3.30.160.60">
    <property type="entry name" value="Classic Zinc Finger"/>
    <property type="match status" value="2"/>
</dbReference>
<evidence type="ECO:0000256" key="14">
    <source>
        <dbReference type="SAM" id="MobiDB-lite"/>
    </source>
</evidence>
<evidence type="ECO:0000256" key="1">
    <source>
        <dbReference type="ARBA" id="ARBA00004370"/>
    </source>
</evidence>
<feature type="compositionally biased region" description="Polar residues" evidence="14">
    <location>
        <begin position="708"/>
        <end position="718"/>
    </location>
</feature>
<feature type="region of interest" description="Disordered" evidence="14">
    <location>
        <begin position="68"/>
        <end position="240"/>
    </location>
</feature>
<feature type="compositionally biased region" description="Acidic residues" evidence="14">
    <location>
        <begin position="226"/>
        <end position="235"/>
    </location>
</feature>
<feature type="region of interest" description="Disordered" evidence="14">
    <location>
        <begin position="805"/>
        <end position="843"/>
    </location>
</feature>
<evidence type="ECO:0000259" key="16">
    <source>
        <dbReference type="PROSITE" id="PS51847"/>
    </source>
</evidence>
<dbReference type="GO" id="GO:0032865">
    <property type="term" value="C:ERMES complex"/>
    <property type="evidence" value="ECO:0007669"/>
    <property type="project" value="UniProtKB-UniRule"/>
</dbReference>
<feature type="region of interest" description="Disordered" evidence="14">
    <location>
        <begin position="706"/>
        <end position="754"/>
    </location>
</feature>
<evidence type="ECO:0000256" key="4">
    <source>
        <dbReference type="ARBA" id="ARBA00022771"/>
    </source>
</evidence>
<dbReference type="HOGENOM" id="CLU_274303_0_0_1"/>
<dbReference type="Proteomes" id="UP000009131">
    <property type="component" value="Unassembled WGS sequence"/>
</dbReference>
<dbReference type="PROSITE" id="PS50157">
    <property type="entry name" value="ZINC_FINGER_C2H2_2"/>
    <property type="match status" value="3"/>
</dbReference>
<dbReference type="GO" id="GO:0015914">
    <property type="term" value="P:phospholipid transport"/>
    <property type="evidence" value="ECO:0007669"/>
    <property type="project" value="TreeGrafter"/>
</dbReference>
<evidence type="ECO:0000256" key="5">
    <source>
        <dbReference type="ARBA" id="ARBA00022787"/>
    </source>
</evidence>
<dbReference type="InterPro" id="IPR027532">
    <property type="entry name" value="Mdm12"/>
</dbReference>
<evidence type="ECO:0000259" key="15">
    <source>
        <dbReference type="PROSITE" id="PS50157"/>
    </source>
</evidence>
<dbReference type="Pfam" id="PF00096">
    <property type="entry name" value="zf-C2H2"/>
    <property type="match status" value="1"/>
</dbReference>
<dbReference type="InterPro" id="IPR013087">
    <property type="entry name" value="Znf_C2H2_type"/>
</dbReference>
<dbReference type="GO" id="GO:1990456">
    <property type="term" value="P:mitochondrion-endoplasmic reticulum membrane tethering"/>
    <property type="evidence" value="ECO:0007669"/>
    <property type="project" value="TreeGrafter"/>
</dbReference>
<dbReference type="PROSITE" id="PS00028">
    <property type="entry name" value="ZINC_FINGER_C2H2_1"/>
    <property type="match status" value="2"/>
</dbReference>
<feature type="domain" description="C2H2-type" evidence="15">
    <location>
        <begin position="516"/>
        <end position="551"/>
    </location>
</feature>
<accession>G7E3Y6</accession>
<feature type="region of interest" description="Disordered" evidence="14">
    <location>
        <begin position="973"/>
        <end position="1026"/>
    </location>
</feature>
<feature type="compositionally biased region" description="Basic and acidic residues" evidence="14">
    <location>
        <begin position="215"/>
        <end position="225"/>
    </location>
</feature>
<evidence type="ECO:0000256" key="7">
    <source>
        <dbReference type="ARBA" id="ARBA00022833"/>
    </source>
</evidence>
<name>G7E3Y6_MIXOS</name>
<reference evidence="17 18" key="1">
    <citation type="journal article" date="2011" name="J. Gen. Appl. Microbiol.">
        <title>Draft genome sequencing of the enigmatic basidiomycete Mixia osmundae.</title>
        <authorList>
            <person name="Nishida H."/>
            <person name="Nagatsuka Y."/>
            <person name="Sugiyama J."/>
        </authorList>
    </citation>
    <scope>NUCLEOTIDE SEQUENCE [LARGE SCALE GENOMIC DNA]</scope>
    <source>
        <strain evidence="18">CBS 9802 / IAM 14324 / JCM 22182 / KY 12970</strain>
    </source>
</reference>
<comment type="function">
    <text evidence="12">Component of the ERMES/MDM complex, which serves as a molecular tether to connect the endoplasmic reticulum (ER) and mitochondria. Components of this complex are involved in the control of mitochondrial shape and protein biogenesis, and function in nonvesicular lipid trafficking between the ER and mitochondria. MDM12 is required for the interaction of the ER-resident membrane protein MMM1 and the outer mitochondrial membrane-resident beta-barrel protein MDM10. The MDM12-MMM1 subcomplex functions in the major beta-barrel assembly pathway that is responsible for biogenesis of all mitochondrial outer membrane beta-barrel proteins, and acts in a late step after the SAM complex. The MDM10-MDM12-MMM1 subcomplex further acts in the TOM40-specific pathway after the action of the MDM12-MMM1 complex. Essential for establishing and maintaining the structure of mitochondria and maintenance of mtDNA nucleoids.</text>
</comment>
<feature type="compositionally biased region" description="Low complexity" evidence="14">
    <location>
        <begin position="1007"/>
        <end position="1016"/>
    </location>
</feature>
<evidence type="ECO:0000256" key="13">
    <source>
        <dbReference type="PROSITE-ProRule" id="PRU00042"/>
    </source>
</evidence>
<evidence type="ECO:0000256" key="11">
    <source>
        <dbReference type="ARBA" id="ARBA00023136"/>
    </source>
</evidence>
<feature type="compositionally biased region" description="Low complexity" evidence="14">
    <location>
        <begin position="816"/>
        <end position="833"/>
    </location>
</feature>
<feature type="compositionally biased region" description="Basic and acidic residues" evidence="14">
    <location>
        <begin position="565"/>
        <end position="578"/>
    </location>
</feature>
<dbReference type="EMBL" id="BABT02000126">
    <property type="protein sequence ID" value="GAA97546.1"/>
    <property type="molecule type" value="Genomic_DNA"/>
</dbReference>
<proteinExistence type="inferred from homology"/>
<feature type="compositionally biased region" description="Acidic residues" evidence="14">
    <location>
        <begin position="1101"/>
        <end position="1114"/>
    </location>
</feature>
<feature type="compositionally biased region" description="Polar residues" evidence="14">
    <location>
        <begin position="613"/>
        <end position="627"/>
    </location>
</feature>
<dbReference type="InterPro" id="IPR036236">
    <property type="entry name" value="Znf_C2H2_sf"/>
</dbReference>
<evidence type="ECO:0000256" key="8">
    <source>
        <dbReference type="ARBA" id="ARBA00023055"/>
    </source>
</evidence>
<reference evidence="17 18" key="2">
    <citation type="journal article" date="2012" name="Open Biol.">
        <title>Characteristics of nucleosomes and linker DNA regions on the genome of the basidiomycete Mixia osmundae revealed by mono- and dinucleosome mapping.</title>
        <authorList>
            <person name="Nishida H."/>
            <person name="Kondo S."/>
            <person name="Matsumoto T."/>
            <person name="Suzuki Y."/>
            <person name="Yoshikawa H."/>
            <person name="Taylor T.D."/>
            <person name="Sugiyama J."/>
        </authorList>
    </citation>
    <scope>NUCLEOTIDE SEQUENCE [LARGE SCALE GENOMIC DNA]</scope>
    <source>
        <strain evidence="18">CBS 9802 / IAM 14324 / JCM 22182 / KY 12970</strain>
    </source>
</reference>
<dbReference type="AlphaFoldDB" id="G7E3Y6"/>
<keyword evidence="8" id="KW-0445">Lipid transport</keyword>
<evidence type="ECO:0000256" key="6">
    <source>
        <dbReference type="ARBA" id="ARBA00022824"/>
    </source>
</evidence>
<evidence type="ECO:0000313" key="17">
    <source>
        <dbReference type="EMBL" id="GAA97546.1"/>
    </source>
</evidence>
<sequence length="1169" mass="127299">MSVDIAWDQLDSSLSSKIVDQLNRSFASVTRPSFLGPVDITSFAFGDVQPDVQLVDIRDIYSDFLVDSDDDSTSDSASDEGVNSFERSGRSDSGRLSLSRSAPSERPGLMSRAASSVAGGGMDRGSVKSVITRPMPGFSRGASLLNVHHTPSSHAHPHETQVHSPGDQRGYFGPQLEAHAHRPSPLIDSLTWSDDGDGRDDESVRHAYVPQRRRSTSDYRTSPDMDERDVQEEETGSPHTSLQLHLQITYSGSMRISLTTSLLINYPSPFFMSLPLSLKVTGLAFSGVIVLAYESSTRTRYNSRGRRRQARKRLHISLLDPTHDTAPDASISSSSGGRLRTESVQASRIRARPGERLLTDLVVESEVGEASKHTLRNVAKVEAFILDVARKTLEDESRWLLFVSWSTQLYKRGRPQQLSAKMSMYPSLEGLSVPIVKRESTSPSRASHMAASLSASSFDSDSGSYDSPAAHSRERRSSSFLCKWIGCNDDFDSPETLYAHLCHEHVGRKSTGNLSLKCHWRINVAGDTCGTTCIKRDHITSHMRVHTPLKPHTCSICDKSFKRPQDLKKHEKIHTEQHHHSHKQSKAVTQPAPISNPAATLPAPVYTAPPVSLHSSAPRHQSLSASPEASPRHSSRQHLQPHLQPPRQQFDVKPDYAAYVQQASVQQILLHQQAMNQARLLGYPMTHPPLYPALPTPGPTPYMPYPSATPSNWLQTPPAQVPGATQELSRPAKRSSDAHEYEPPRKFSTGSKRPFDVAADELLGSLSRRRVSSSDPSIPSIDEQSLDRLSAFIFDPASTQHAGIPDLAPAGALTDSSGSSVASPLSVLSAHSPSPNPSMSYTSPALSYTSPASDGLDTLSDTTNLSMSKDDVDNLNSMLFSLGQQYEGSLSHDLAFDPAHFSHSEAPWAPQTTGFAPPLSNAEPALPDYGVYPSLQAYETTRLERSYPAPQIAPDHIREPSYKRIDLLTRAPPLSMARRQDSSGSSIASSAKDSSMRSTFEGERSRSSSVSEGSVELAPINRGASRAPLPSLQSVLEGHGNAQPLASASSSDSSPTSGSQTPPTSSHSRVDRLSHGIRKIAVRSPSSRSDSLDVASAASDPEQDQDFASDSEGDAEAAAVAGARATHLRKRTRNASPDHRLAIHERRLFVIKSLMVRLNEMFRRQNAAA</sequence>
<keyword evidence="5 12" id="KW-1000">Mitochondrion outer membrane</keyword>
<dbReference type="GO" id="GO:0005789">
    <property type="term" value="C:endoplasmic reticulum membrane"/>
    <property type="evidence" value="ECO:0007669"/>
    <property type="project" value="UniProtKB-SubCell"/>
</dbReference>
<keyword evidence="10 12" id="KW-0496">Mitochondrion</keyword>